<keyword evidence="2" id="KW-1185">Reference proteome</keyword>
<accession>A0A5C9A574</accession>
<name>A0A5C9A574_9GAMM</name>
<comment type="caution">
    <text evidence="1">The sequence shown here is derived from an EMBL/GenBank/DDBJ whole genome shotgun (WGS) entry which is preliminary data.</text>
</comment>
<dbReference type="EMBL" id="VRZA01000001">
    <property type="protein sequence ID" value="TXS96035.1"/>
    <property type="molecule type" value="Genomic_DNA"/>
</dbReference>
<proteinExistence type="predicted"/>
<evidence type="ECO:0000313" key="2">
    <source>
        <dbReference type="Proteomes" id="UP000321039"/>
    </source>
</evidence>
<dbReference type="AlphaFoldDB" id="A0A5C9A574"/>
<organism evidence="1 2">
    <name type="scientific">Parahaliea maris</name>
    <dbReference type="NCBI Taxonomy" id="2716870"/>
    <lineage>
        <taxon>Bacteria</taxon>
        <taxon>Pseudomonadati</taxon>
        <taxon>Pseudomonadota</taxon>
        <taxon>Gammaproteobacteria</taxon>
        <taxon>Cellvibrionales</taxon>
        <taxon>Halieaceae</taxon>
        <taxon>Parahaliea</taxon>
    </lineage>
</organism>
<reference evidence="1 2" key="1">
    <citation type="submission" date="2019-08" db="EMBL/GenBank/DDBJ databases">
        <title>Parahaliea maris sp. nov., isolated from the surface seawater.</title>
        <authorList>
            <person name="Liu Y."/>
        </authorList>
    </citation>
    <scope>NUCLEOTIDE SEQUENCE [LARGE SCALE GENOMIC DNA]</scope>
    <source>
        <strain evidence="1 2">HSLHS9</strain>
    </source>
</reference>
<dbReference type="Proteomes" id="UP000321039">
    <property type="component" value="Unassembled WGS sequence"/>
</dbReference>
<sequence>MTNQEIEQLIEYAATMHPGRGWEQLSEEEKRAVFKNWEAQRDLGTEMTLAPGPQGKRVGPSGLYVAPNAWEIAADALQKGVGGYLVGRANRGERQGREAAADLLTRRDAIDAEVAATRAAKEEEERKALRARLFGGP</sequence>
<evidence type="ECO:0000313" key="1">
    <source>
        <dbReference type="EMBL" id="TXS96035.1"/>
    </source>
</evidence>
<dbReference type="RefSeq" id="WP_148066305.1">
    <property type="nucleotide sequence ID" value="NZ_VRZA01000001.1"/>
</dbReference>
<protein>
    <submittedName>
        <fullName evidence="1">Uncharacterized protein</fullName>
    </submittedName>
</protein>
<gene>
    <name evidence="1" type="ORF">FV139_00570</name>
</gene>